<dbReference type="RefSeq" id="WP_137813274.1">
    <property type="nucleotide sequence ID" value="NZ_BJFL01000006.1"/>
</dbReference>
<protein>
    <submittedName>
        <fullName evidence="1">Uncharacterized protein</fullName>
    </submittedName>
</protein>
<evidence type="ECO:0000313" key="1">
    <source>
        <dbReference type="EMBL" id="GDY30133.1"/>
    </source>
</evidence>
<accession>A0A4D4J8D2</accession>
<evidence type="ECO:0000313" key="2">
    <source>
        <dbReference type="Proteomes" id="UP000298860"/>
    </source>
</evidence>
<dbReference type="Proteomes" id="UP000298860">
    <property type="component" value="Unassembled WGS sequence"/>
</dbReference>
<proteinExistence type="predicted"/>
<name>A0A4D4J8D2_9PSEU</name>
<organism evidence="1 2">
    <name type="scientific">Gandjariella thermophila</name>
    <dbReference type="NCBI Taxonomy" id="1931992"/>
    <lineage>
        <taxon>Bacteria</taxon>
        <taxon>Bacillati</taxon>
        <taxon>Actinomycetota</taxon>
        <taxon>Actinomycetes</taxon>
        <taxon>Pseudonocardiales</taxon>
        <taxon>Pseudonocardiaceae</taxon>
        <taxon>Gandjariella</taxon>
    </lineage>
</organism>
<keyword evidence="2" id="KW-1185">Reference proteome</keyword>
<gene>
    <name evidence="1" type="ORF">GTS_17660</name>
</gene>
<dbReference type="AlphaFoldDB" id="A0A4D4J8D2"/>
<comment type="caution">
    <text evidence="1">The sequence shown here is derived from an EMBL/GenBank/DDBJ whole genome shotgun (WGS) entry which is preliminary data.</text>
</comment>
<reference evidence="2" key="1">
    <citation type="submission" date="2019-04" db="EMBL/GenBank/DDBJ databases">
        <title>Draft genome sequence of Pseudonocardiaceae bacterium SL3-2-4.</title>
        <authorList>
            <person name="Ningsih F."/>
            <person name="Yokota A."/>
            <person name="Sakai Y."/>
            <person name="Nanatani K."/>
            <person name="Yabe S."/>
            <person name="Oetari A."/>
            <person name="Sjamsuridzal W."/>
        </authorList>
    </citation>
    <scope>NUCLEOTIDE SEQUENCE [LARGE SCALE GENOMIC DNA]</scope>
    <source>
        <strain evidence="2">SL3-2-4</strain>
    </source>
</reference>
<dbReference type="EMBL" id="BJFL01000006">
    <property type="protein sequence ID" value="GDY30133.1"/>
    <property type="molecule type" value="Genomic_DNA"/>
</dbReference>
<sequence>MLVFEIRNALLAVREQLDDGYRLAAEARERIEESIAMFTELGRAHPESLLPPELGRAHEQITEARARIAAAAEAVDRYAALL</sequence>